<comment type="caution">
    <text evidence="1">The sequence shown here is derived from an EMBL/GenBank/DDBJ whole genome shotgun (WGS) entry which is preliminary data.</text>
</comment>
<protein>
    <recommendedName>
        <fullName evidence="3">Serine aminopeptidase S33 domain-containing protein</fullName>
    </recommendedName>
</protein>
<organism evidence="1 2">
    <name type="scientific">Candidatus Roizmanbacteria bacterium RIFCSPLOWO2_01_FULL_37_12</name>
    <dbReference type="NCBI Taxonomy" id="1802056"/>
    <lineage>
        <taxon>Bacteria</taxon>
        <taxon>Candidatus Roizmaniibacteriota</taxon>
    </lineage>
</organism>
<dbReference type="EMBL" id="MGAG01000009">
    <property type="protein sequence ID" value="OGK41807.1"/>
    <property type="molecule type" value="Genomic_DNA"/>
</dbReference>
<evidence type="ECO:0000313" key="2">
    <source>
        <dbReference type="Proteomes" id="UP000177698"/>
    </source>
</evidence>
<evidence type="ECO:0000313" key="1">
    <source>
        <dbReference type="EMBL" id="OGK41807.1"/>
    </source>
</evidence>
<reference evidence="1 2" key="1">
    <citation type="journal article" date="2016" name="Nat. Commun.">
        <title>Thousands of microbial genomes shed light on interconnected biogeochemical processes in an aquifer system.</title>
        <authorList>
            <person name="Anantharaman K."/>
            <person name="Brown C.T."/>
            <person name="Hug L.A."/>
            <person name="Sharon I."/>
            <person name="Castelle C.J."/>
            <person name="Probst A.J."/>
            <person name="Thomas B.C."/>
            <person name="Singh A."/>
            <person name="Wilkins M.J."/>
            <person name="Karaoz U."/>
            <person name="Brodie E.L."/>
            <person name="Williams K.H."/>
            <person name="Hubbard S.S."/>
            <person name="Banfield J.F."/>
        </authorList>
    </citation>
    <scope>NUCLEOTIDE SEQUENCE [LARGE SCALE GENOMIC DNA]</scope>
</reference>
<dbReference type="Proteomes" id="UP000177698">
    <property type="component" value="Unassembled WGS sequence"/>
</dbReference>
<sequence>MSDQPFANNDNPLLRALVAKSIENSLSVAVVAFPGTTNKGFIEQRTVETMKSNAIDAINELKNIINNFKNLKKILIGRSAGGTLVGGLVNLNFEKFIIIAGRLKTKELYDQIIKKPGSYPKLVKNNKNYYAFGLSKPYIRADKTFKNKNSLFYCLCQKYVDELINEESVIRNTFKLSNKQAELLFLQSRDDKTVPYQVNEWKKLADMNNLKNEIYSIKFPCGHMFNTEPAVNETVDKIISFINC</sequence>
<proteinExistence type="predicted"/>
<dbReference type="AlphaFoldDB" id="A0A1F7IEL7"/>
<dbReference type="STRING" id="1802056.A2954_03775"/>
<dbReference type="Gene3D" id="3.40.50.1820">
    <property type="entry name" value="alpha/beta hydrolase"/>
    <property type="match status" value="1"/>
</dbReference>
<dbReference type="InterPro" id="IPR029058">
    <property type="entry name" value="AB_hydrolase_fold"/>
</dbReference>
<evidence type="ECO:0008006" key="3">
    <source>
        <dbReference type="Google" id="ProtNLM"/>
    </source>
</evidence>
<dbReference type="SUPFAM" id="SSF53474">
    <property type="entry name" value="alpha/beta-Hydrolases"/>
    <property type="match status" value="1"/>
</dbReference>
<gene>
    <name evidence="1" type="ORF">A2954_03775</name>
</gene>
<name>A0A1F7IEL7_9BACT</name>
<accession>A0A1F7IEL7</accession>